<dbReference type="EMBL" id="ATHI01000007">
    <property type="protein sequence ID" value="EPR34602.1"/>
    <property type="molecule type" value="Genomic_DNA"/>
</dbReference>
<dbReference type="STRING" id="1121439.dsat_2644"/>
<keyword evidence="3" id="KW-1185">Reference proteome</keyword>
<keyword evidence="1" id="KW-0732">Signal</keyword>
<dbReference type="PATRIC" id="fig|1121439.3.peg.1046"/>
<dbReference type="eggNOG" id="COG2984">
    <property type="taxonomic scope" value="Bacteria"/>
</dbReference>
<dbReference type="RefSeq" id="WP_020886529.1">
    <property type="nucleotide sequence ID" value="NZ_ATHI01000007.1"/>
</dbReference>
<evidence type="ECO:0000313" key="2">
    <source>
        <dbReference type="EMBL" id="EPR34602.1"/>
    </source>
</evidence>
<dbReference type="Proteomes" id="UP000014975">
    <property type="component" value="Unassembled WGS sequence"/>
</dbReference>
<protein>
    <submittedName>
        <fullName evidence="2">ABC transporter substrate binding protein</fullName>
    </submittedName>
</protein>
<gene>
    <name evidence="2" type="ORF">dsat_2644</name>
</gene>
<evidence type="ECO:0000256" key="1">
    <source>
        <dbReference type="SAM" id="SignalP"/>
    </source>
</evidence>
<dbReference type="PANTHER" id="PTHR35271:SF1">
    <property type="entry name" value="ABC TRANSPORTER, SUBSTRATE-BINDING LIPOPROTEIN"/>
    <property type="match status" value="1"/>
</dbReference>
<dbReference type="OrthoDB" id="9776955at2"/>
<dbReference type="InterPro" id="IPR028082">
    <property type="entry name" value="Peripla_BP_I"/>
</dbReference>
<accession>S7TBQ9</accession>
<reference evidence="2 3" key="1">
    <citation type="journal article" date="2013" name="Genome Announc.">
        <title>Draft genome sequences for three mercury-methylating, sulfate-reducing bacteria.</title>
        <authorList>
            <person name="Brown S.D."/>
            <person name="Hurt R.A.Jr."/>
            <person name="Gilmour C.C."/>
            <person name="Elias D.A."/>
        </authorList>
    </citation>
    <scope>NUCLEOTIDE SEQUENCE [LARGE SCALE GENOMIC DNA]</scope>
    <source>
        <strain evidence="2 3">DSM 16529</strain>
    </source>
</reference>
<dbReference type="PANTHER" id="PTHR35271">
    <property type="entry name" value="ABC TRANSPORTER, SUBSTRATE-BINDING LIPOPROTEIN-RELATED"/>
    <property type="match status" value="1"/>
</dbReference>
<feature type="chain" id="PRO_5004544877" evidence="1">
    <location>
        <begin position="20"/>
        <end position="318"/>
    </location>
</feature>
<dbReference type="Gene3D" id="3.40.50.2300">
    <property type="match status" value="2"/>
</dbReference>
<dbReference type="Pfam" id="PF04392">
    <property type="entry name" value="ABC_sub_bind"/>
    <property type="match status" value="1"/>
</dbReference>
<name>S7TBQ9_9BACT</name>
<evidence type="ECO:0000313" key="3">
    <source>
        <dbReference type="Proteomes" id="UP000014975"/>
    </source>
</evidence>
<comment type="caution">
    <text evidence="2">The sequence shown here is derived from an EMBL/GenBank/DDBJ whole genome shotgun (WGS) entry which is preliminary data.</text>
</comment>
<sequence>MKKLLALAFACLMFISVQADGLMAAKYVVSSTQIVEHPALDAVREGFRDTLAEKGLDVDLRVYVAQGSMDMAVQIANQMRGDNPDLILAIATPTAQAAAQRIRDKPILFSAVTDPVAAGLVKDMNKPGANISGMTDRSPVDRQMALIKEIVPDIKTLGVLYNAGEANSVVSFEQIKEECAKLGIVVEPRTVSTSADVYAAAKSLAGRVQAIAVPTDNTVISALESVVKVCEESKIPLFAADTDSVQRGVVAAIALDYYRMGKQTGEMAWRILTQGAKPADMPVESLTDLMLYVNLSAAKKFGVTLPEALVARADSVIE</sequence>
<organism evidence="2 3">
    <name type="scientific">Alkalidesulfovibrio alkalitolerans DSM 16529</name>
    <dbReference type="NCBI Taxonomy" id="1121439"/>
    <lineage>
        <taxon>Bacteria</taxon>
        <taxon>Pseudomonadati</taxon>
        <taxon>Thermodesulfobacteriota</taxon>
        <taxon>Desulfovibrionia</taxon>
        <taxon>Desulfovibrionales</taxon>
        <taxon>Desulfovibrionaceae</taxon>
        <taxon>Alkalidesulfovibrio</taxon>
    </lineage>
</organism>
<dbReference type="AlphaFoldDB" id="S7TBQ9"/>
<proteinExistence type="predicted"/>
<feature type="signal peptide" evidence="1">
    <location>
        <begin position="1"/>
        <end position="19"/>
    </location>
</feature>
<dbReference type="CDD" id="cd06325">
    <property type="entry name" value="PBP1_ABC_unchar_transporter"/>
    <property type="match status" value="1"/>
</dbReference>
<dbReference type="SUPFAM" id="SSF53822">
    <property type="entry name" value="Periplasmic binding protein-like I"/>
    <property type="match status" value="1"/>
</dbReference>
<dbReference type="InterPro" id="IPR007487">
    <property type="entry name" value="ABC_transpt-TYRBP-like"/>
</dbReference>